<comment type="caution">
    <text evidence="1">The sequence shown here is derived from an EMBL/GenBank/DDBJ whole genome shotgun (WGS) entry which is preliminary data.</text>
</comment>
<evidence type="ECO:0000313" key="2">
    <source>
        <dbReference type="Proteomes" id="UP000095705"/>
    </source>
</evidence>
<reference evidence="1 2" key="1">
    <citation type="submission" date="2016-08" db="EMBL/GenBank/DDBJ databases">
        <title>The complete genome of Streptomyces subrutilus 10-1-1.</title>
        <authorList>
            <person name="Chen X."/>
        </authorList>
    </citation>
    <scope>NUCLEOTIDE SEQUENCE [LARGE SCALE GENOMIC DNA]</scope>
    <source>
        <strain evidence="1 2">10-1-1</strain>
    </source>
</reference>
<dbReference type="AlphaFoldDB" id="A0A1E5P0G5"/>
<gene>
    <name evidence="1" type="ORF">BGK67_34040</name>
</gene>
<accession>A0A1E5P0G5</accession>
<name>A0A1E5P0G5_9ACTN</name>
<proteinExistence type="predicted"/>
<dbReference type="Proteomes" id="UP000095705">
    <property type="component" value="Unassembled WGS sequence"/>
</dbReference>
<protein>
    <submittedName>
        <fullName evidence="1">Uncharacterized protein</fullName>
    </submittedName>
</protein>
<organism evidence="1 2">
    <name type="scientific">Streptomyces subrutilus</name>
    <dbReference type="NCBI Taxonomy" id="36818"/>
    <lineage>
        <taxon>Bacteria</taxon>
        <taxon>Bacillati</taxon>
        <taxon>Actinomycetota</taxon>
        <taxon>Actinomycetes</taxon>
        <taxon>Kitasatosporales</taxon>
        <taxon>Streptomycetaceae</taxon>
        <taxon>Streptomyces</taxon>
    </lineage>
</organism>
<evidence type="ECO:0000313" key="1">
    <source>
        <dbReference type="EMBL" id="OEJ22543.1"/>
    </source>
</evidence>
<dbReference type="RefSeq" id="WP_069924591.1">
    <property type="nucleotide sequence ID" value="NZ_MEHK01000002.1"/>
</dbReference>
<dbReference type="EMBL" id="MEHK01000002">
    <property type="protein sequence ID" value="OEJ22543.1"/>
    <property type="molecule type" value="Genomic_DNA"/>
</dbReference>
<dbReference type="STRING" id="36818.BGK67_34040"/>
<keyword evidence="2" id="KW-1185">Reference proteome</keyword>
<sequence length="170" mass="17986">MWLASNNACPKPLVKTPGPPLASAIPLTQTPCVVADNLYRLEALLKPLSDARRAELGWNGSEGSGDLLLVRRYIGPEICCCGAGATARSSPTETASRRGLGADRLVLAQRNDVDGAGDAGFDVLVGCLTGELMHDPDVRCTVHGPHGYDQDDDLEGRTDLEAEYAEAVRG</sequence>